<dbReference type="SUPFAM" id="SSF117100">
    <property type="entry name" value="Beta-galactosidase LacA, domain 3"/>
    <property type="match status" value="1"/>
</dbReference>
<dbReference type="Pfam" id="PF13363">
    <property type="entry name" value="BetaGal_dom3"/>
    <property type="match status" value="1"/>
</dbReference>
<keyword evidence="7" id="KW-0326">Glycosidase</keyword>
<gene>
    <name evidence="10" type="ORF">RSOL_210990</name>
</gene>
<organism evidence="10 11">
    <name type="scientific">Rhizoctonia solani AG-3 Rhs1AP</name>
    <dbReference type="NCBI Taxonomy" id="1086054"/>
    <lineage>
        <taxon>Eukaryota</taxon>
        <taxon>Fungi</taxon>
        <taxon>Dikarya</taxon>
        <taxon>Basidiomycota</taxon>
        <taxon>Agaricomycotina</taxon>
        <taxon>Agaricomycetes</taxon>
        <taxon>Cantharellales</taxon>
        <taxon>Ceratobasidiaceae</taxon>
        <taxon>Rhizoctonia</taxon>
    </lineage>
</organism>
<dbReference type="GO" id="GO:0004565">
    <property type="term" value="F:beta-galactosidase activity"/>
    <property type="evidence" value="ECO:0007669"/>
    <property type="project" value="UniProtKB-EC"/>
</dbReference>
<evidence type="ECO:0000256" key="8">
    <source>
        <dbReference type="RuleBase" id="RU003679"/>
    </source>
</evidence>
<dbReference type="Pfam" id="PF01301">
    <property type="entry name" value="Glyco_hydro_35"/>
    <property type="match status" value="1"/>
</dbReference>
<feature type="domain" description="Beta-galactosidase" evidence="9">
    <location>
        <begin position="428"/>
        <end position="596"/>
    </location>
</feature>
<evidence type="ECO:0000256" key="3">
    <source>
        <dbReference type="ARBA" id="ARBA00012756"/>
    </source>
</evidence>
<accession>X8J6L6</accession>
<comment type="caution">
    <text evidence="10">The sequence shown here is derived from an EMBL/GenBank/DDBJ whole genome shotgun (WGS) entry which is preliminary data.</text>
</comment>
<name>X8J6L6_9AGAM</name>
<dbReference type="InterPro" id="IPR025300">
    <property type="entry name" value="BetaGal_jelly_roll_dom"/>
</dbReference>
<dbReference type="EMBL" id="JATN01000322">
    <property type="protein sequence ID" value="EUC57194.1"/>
    <property type="molecule type" value="Genomic_DNA"/>
</dbReference>
<dbReference type="SUPFAM" id="SSF49785">
    <property type="entry name" value="Galactose-binding domain-like"/>
    <property type="match status" value="2"/>
</dbReference>
<dbReference type="SUPFAM" id="SSF51445">
    <property type="entry name" value="(Trans)glycosidases"/>
    <property type="match status" value="1"/>
</dbReference>
<evidence type="ECO:0000256" key="5">
    <source>
        <dbReference type="ARBA" id="ARBA00022801"/>
    </source>
</evidence>
<dbReference type="InterPro" id="IPR018954">
    <property type="entry name" value="Betagal_dom2"/>
</dbReference>
<dbReference type="SUPFAM" id="SSF51011">
    <property type="entry name" value="Glycosyl hydrolase domain"/>
    <property type="match status" value="1"/>
</dbReference>
<dbReference type="Pfam" id="PF10435">
    <property type="entry name" value="BetaGal_dom2"/>
    <property type="match status" value="1"/>
</dbReference>
<dbReference type="InterPro" id="IPR008979">
    <property type="entry name" value="Galactose-bd-like_sf"/>
</dbReference>
<comment type="similarity">
    <text evidence="2 8">Belongs to the glycosyl hydrolase 35 family.</text>
</comment>
<evidence type="ECO:0000313" key="11">
    <source>
        <dbReference type="Proteomes" id="UP000030108"/>
    </source>
</evidence>
<evidence type="ECO:0000256" key="4">
    <source>
        <dbReference type="ARBA" id="ARBA00022729"/>
    </source>
</evidence>
<dbReference type="InterPro" id="IPR031330">
    <property type="entry name" value="Gly_Hdrlase_35_cat"/>
</dbReference>
<dbReference type="Gene3D" id="2.102.20.10">
    <property type="entry name" value="Beta-galactosidase, domain 2"/>
    <property type="match status" value="1"/>
</dbReference>
<keyword evidence="5 10" id="KW-0378">Hydrolase</keyword>
<dbReference type="InterPro" id="IPR017853">
    <property type="entry name" value="GH"/>
</dbReference>
<evidence type="ECO:0000259" key="9">
    <source>
        <dbReference type="SMART" id="SM01029"/>
    </source>
</evidence>
<protein>
    <recommendedName>
        <fullName evidence="3">beta-galactosidase</fullName>
        <ecNumber evidence="3">3.2.1.23</ecNumber>
    </recommendedName>
</protein>
<evidence type="ECO:0000256" key="1">
    <source>
        <dbReference type="ARBA" id="ARBA00001412"/>
    </source>
</evidence>
<evidence type="ECO:0000256" key="2">
    <source>
        <dbReference type="ARBA" id="ARBA00009809"/>
    </source>
</evidence>
<dbReference type="Gene3D" id="2.60.120.260">
    <property type="entry name" value="Galactose-binding domain-like"/>
    <property type="match status" value="2"/>
</dbReference>
<dbReference type="Gene3D" id="3.20.20.80">
    <property type="entry name" value="Glycosidases"/>
    <property type="match status" value="1"/>
</dbReference>
<evidence type="ECO:0000256" key="7">
    <source>
        <dbReference type="ARBA" id="ARBA00023295"/>
    </source>
</evidence>
<dbReference type="InterPro" id="IPR025972">
    <property type="entry name" value="BetaGal_dom3"/>
</dbReference>
<sequence length="1010" mass="111182">MVYLTRHASLVSCSELGQSRQTGDRPIECGPFPTVRFVIYSVDLSELCRYIPSPGSPGFYAGNSSAAVTFDQHSLLLDGKRVMIFSGEFHPWRLPSTPLWRDVLEKMKAGGFNAVSIYFHWGLTESKRGVLNFEGHRSVTRFLDLARDVGILVIVRPGPYINAETAGGGYPGWLSNVPDTARSNGSDYTAAWKPYIQQVSRFVAPYQYPDGPVILMQSENEYSMDNPSVSVLTDGNEADFVQDSTTYGHTDHMQWIIEEMRANGIIRVPITHNDRKPDGQFASGRAKVDLYAWDAYPLGFDVHTQTCEWKQVDTSLDASHQRRNPAEPLYLAKYQGGAFDPWDGPGYDACYQLINEQFANVFYKNNYAAGAYLQNLYMTYGGTNWGHLATPTVYTSYDYAAPISEDRSLTPKYSEIKLQALFLHATPHYHLAGRISNDTAHASLPYIFTTHLATPAGQNLYVVRQTSTTRTARAEFDLRVNTTRGEVLLQGVVLDGRESKVLVSEYPFGTSVLAYSSAEVATWTTLDGHDHIFLYANSTIRAALYTHSPTTTVSDSSVTVSISNGTALISGTPSSGLVRVTVGTTSVWLANKAWLAPRTWQPRVSHTSGNGKYDLSPRTGSILVFGPYLVRNATLIGSTLALTGDLKPGTTDLELVVPFQVKFATFNRKPVHMSRSLTGTLKGSIDVPNLALSLPSLEQAEWKCTDSLPELGEFDDSSWVLANKTTTSRPGRFQPLGGAVLFSAEYGFHHGHIVYRGRFTGNATGVQFIVQGGYNFAFSAFLNGRFLGSGEGRGANDPAGGLDKVNVTYTFDHLERENVITVVVDNMGLEQDWNSKDEFKAPRGIRGYELFGGDFSSWKIAGSVERNDTLRGPMNQGGLYVERIGATDPDYSTSSWPLCSPFVGIDRAGVVAYKTGLKLDIPKDWDVPLAFKFTRTSGRYRVMLYVNGWQFGKYVANMGPQVVFPVPEGVLDHRGENDAVLILWSLDPEGAKVDVRLVATNAVVSGKGIA</sequence>
<dbReference type="OrthoDB" id="1657402at2759"/>
<keyword evidence="6" id="KW-0325">Glycoprotein</keyword>
<dbReference type="SMART" id="SM01029">
    <property type="entry name" value="BetaGal_dom2"/>
    <property type="match status" value="1"/>
</dbReference>
<dbReference type="AlphaFoldDB" id="X8J6L6"/>
<keyword evidence="4" id="KW-0732">Signal</keyword>
<dbReference type="PANTHER" id="PTHR23421">
    <property type="entry name" value="BETA-GALACTOSIDASE RELATED"/>
    <property type="match status" value="1"/>
</dbReference>
<dbReference type="InterPro" id="IPR037110">
    <property type="entry name" value="Betagal_dom2_sf"/>
</dbReference>
<dbReference type="Pfam" id="PF13364">
    <property type="entry name" value="BetaGal_ABD2"/>
    <property type="match status" value="2"/>
</dbReference>
<dbReference type="Proteomes" id="UP000030108">
    <property type="component" value="Unassembled WGS sequence"/>
</dbReference>
<dbReference type="EC" id="3.2.1.23" evidence="3"/>
<evidence type="ECO:0000313" key="10">
    <source>
        <dbReference type="EMBL" id="EUC57194.1"/>
    </source>
</evidence>
<dbReference type="PRINTS" id="PR00742">
    <property type="entry name" value="GLHYDRLASE35"/>
</dbReference>
<evidence type="ECO:0000256" key="6">
    <source>
        <dbReference type="ARBA" id="ARBA00023180"/>
    </source>
</evidence>
<comment type="catalytic activity">
    <reaction evidence="1">
        <text>Hydrolysis of terminal non-reducing beta-D-galactose residues in beta-D-galactosides.</text>
        <dbReference type="EC" id="3.2.1.23"/>
    </reaction>
</comment>
<dbReference type="Gene3D" id="2.60.390.10">
    <property type="entry name" value="Beta-galactosidase, domain 3"/>
    <property type="match status" value="1"/>
</dbReference>
<dbReference type="InterPro" id="IPR036833">
    <property type="entry name" value="BetaGal_dom3_sf"/>
</dbReference>
<reference evidence="11" key="1">
    <citation type="journal article" date="2014" name="Genome Announc.">
        <title>Draft genome sequence of the plant-pathogenic soil fungus Rhizoctonia solani anastomosis group 3 strain Rhs1AP.</title>
        <authorList>
            <person name="Cubeta M.A."/>
            <person name="Thomas E."/>
            <person name="Dean R.A."/>
            <person name="Jabaji S."/>
            <person name="Neate S.M."/>
            <person name="Tavantzis S."/>
            <person name="Toda T."/>
            <person name="Vilgalys R."/>
            <person name="Bharathan N."/>
            <person name="Fedorova-Abrams N."/>
            <person name="Pakala S.B."/>
            <person name="Pakala S.M."/>
            <person name="Zafar N."/>
            <person name="Joardar V."/>
            <person name="Losada L."/>
            <person name="Nierman W.C."/>
        </authorList>
    </citation>
    <scope>NUCLEOTIDE SEQUENCE [LARGE SCALE GENOMIC DNA]</scope>
    <source>
        <strain evidence="11">AG-3</strain>
    </source>
</reference>
<dbReference type="InterPro" id="IPR001944">
    <property type="entry name" value="Glycoside_Hdrlase_35"/>
</dbReference>
<dbReference type="GO" id="GO:0005975">
    <property type="term" value="P:carbohydrate metabolic process"/>
    <property type="evidence" value="ECO:0007669"/>
    <property type="project" value="InterPro"/>
</dbReference>
<proteinExistence type="inferred from homology"/>